<keyword evidence="2" id="KW-0479">Metal-binding</keyword>
<dbReference type="GO" id="GO:0016787">
    <property type="term" value="F:hydrolase activity"/>
    <property type="evidence" value="ECO:0007669"/>
    <property type="project" value="InterPro"/>
</dbReference>
<evidence type="ECO:0000256" key="3">
    <source>
        <dbReference type="ARBA" id="ARBA00023211"/>
    </source>
</evidence>
<proteinExistence type="predicted"/>
<dbReference type="PANTHER" id="PTHR45668">
    <property type="entry name" value="SERINE/THREONINE-PROTEIN PHOSPHATASE 5-RELATED"/>
    <property type="match status" value="1"/>
</dbReference>
<gene>
    <name evidence="5" type="ORF">OFLC_LOCUS9342</name>
</gene>
<reference evidence="5 6" key="1">
    <citation type="submission" date="2018-11" db="EMBL/GenBank/DDBJ databases">
        <authorList>
            <consortium name="Pathogen Informatics"/>
        </authorList>
    </citation>
    <scope>NUCLEOTIDE SEQUENCE [LARGE SCALE GENOMIC DNA]</scope>
</reference>
<keyword evidence="6" id="KW-1185">Reference proteome</keyword>
<dbReference type="Proteomes" id="UP000267606">
    <property type="component" value="Unassembled WGS sequence"/>
</dbReference>
<dbReference type="AlphaFoldDB" id="A0A3P7XMV6"/>
<dbReference type="InterPro" id="IPR006186">
    <property type="entry name" value="Ser/Thr-sp_prot-phosphatase"/>
</dbReference>
<keyword evidence="3" id="KW-0464">Manganese</keyword>
<dbReference type="InterPro" id="IPR029052">
    <property type="entry name" value="Metallo-depent_PP-like"/>
</dbReference>
<accession>A0A3P7XMV6</accession>
<evidence type="ECO:0000259" key="4">
    <source>
        <dbReference type="Pfam" id="PF00149"/>
    </source>
</evidence>
<dbReference type="InterPro" id="IPR051134">
    <property type="entry name" value="PPP_phosphatase"/>
</dbReference>
<sequence length="108" mass="12278">MQDIFSWLPLATIIDNKIFVAHGGISDTTNLDELKNLPRHKYTSVLRPPLIFGGMQRKNAETNAWKLILDILWSDPKEQNGCMENIFRGGGSYFGPDVTQKFLENQPN</sequence>
<dbReference type="GO" id="GO:0046872">
    <property type="term" value="F:metal ion binding"/>
    <property type="evidence" value="ECO:0007669"/>
    <property type="project" value="UniProtKB-KW"/>
</dbReference>
<dbReference type="Gene3D" id="3.60.21.10">
    <property type="match status" value="1"/>
</dbReference>
<dbReference type="PRINTS" id="PR00114">
    <property type="entry name" value="STPHPHTASE"/>
</dbReference>
<evidence type="ECO:0000313" key="6">
    <source>
        <dbReference type="Proteomes" id="UP000267606"/>
    </source>
</evidence>
<dbReference type="InterPro" id="IPR004843">
    <property type="entry name" value="Calcineurin-like_PHP"/>
</dbReference>
<dbReference type="PANTHER" id="PTHR45668:SF3">
    <property type="entry name" value="SERINE_THREONINE-PROTEIN PHOSPHATASE RDGC"/>
    <property type="match status" value="1"/>
</dbReference>
<feature type="domain" description="Calcineurin-like phosphoesterase" evidence="4">
    <location>
        <begin position="2"/>
        <end position="105"/>
    </location>
</feature>
<evidence type="ECO:0000313" key="5">
    <source>
        <dbReference type="EMBL" id="VDO59854.1"/>
    </source>
</evidence>
<dbReference type="Pfam" id="PF00149">
    <property type="entry name" value="Metallophos"/>
    <property type="match status" value="1"/>
</dbReference>
<organism evidence="5 6">
    <name type="scientific">Onchocerca flexuosa</name>
    <dbReference type="NCBI Taxonomy" id="387005"/>
    <lineage>
        <taxon>Eukaryota</taxon>
        <taxon>Metazoa</taxon>
        <taxon>Ecdysozoa</taxon>
        <taxon>Nematoda</taxon>
        <taxon>Chromadorea</taxon>
        <taxon>Rhabditida</taxon>
        <taxon>Spirurina</taxon>
        <taxon>Spiruromorpha</taxon>
        <taxon>Filarioidea</taxon>
        <taxon>Onchocercidae</taxon>
        <taxon>Onchocerca</taxon>
    </lineage>
</organism>
<evidence type="ECO:0000256" key="2">
    <source>
        <dbReference type="ARBA" id="ARBA00022723"/>
    </source>
</evidence>
<comment type="cofactor">
    <cofactor evidence="1">
        <name>Mn(2+)</name>
        <dbReference type="ChEBI" id="CHEBI:29035"/>
    </cofactor>
</comment>
<evidence type="ECO:0000256" key="1">
    <source>
        <dbReference type="ARBA" id="ARBA00001936"/>
    </source>
</evidence>
<dbReference type="SUPFAM" id="SSF56300">
    <property type="entry name" value="Metallo-dependent phosphatases"/>
    <property type="match status" value="1"/>
</dbReference>
<protein>
    <recommendedName>
        <fullName evidence="4">Calcineurin-like phosphoesterase domain-containing protein</fullName>
    </recommendedName>
</protein>
<dbReference type="EMBL" id="UZAJ01011353">
    <property type="protein sequence ID" value="VDO59854.1"/>
    <property type="molecule type" value="Genomic_DNA"/>
</dbReference>
<name>A0A3P7XMV6_9BILA</name>